<evidence type="ECO:0000313" key="14">
    <source>
        <dbReference type="EMBL" id="NWJ46049.1"/>
    </source>
</evidence>
<dbReference type="GO" id="GO:0050660">
    <property type="term" value="F:flavin adenine dinucleotide binding"/>
    <property type="evidence" value="ECO:0007669"/>
    <property type="project" value="InterPro"/>
</dbReference>
<evidence type="ECO:0000256" key="8">
    <source>
        <dbReference type="ARBA" id="ARBA00023136"/>
    </source>
</evidence>
<dbReference type="RefSeq" id="WP_341469801.1">
    <property type="nucleotide sequence ID" value="NZ_CP128399.1"/>
</dbReference>
<dbReference type="Gene3D" id="3.30.465.10">
    <property type="match status" value="1"/>
</dbReference>
<dbReference type="InterPro" id="IPR051676">
    <property type="entry name" value="UPF0053_domain"/>
</dbReference>
<keyword evidence="5" id="KW-0677">Repeat</keyword>
<feature type="transmembrane region" description="Helical" evidence="11">
    <location>
        <begin position="60"/>
        <end position="81"/>
    </location>
</feature>
<dbReference type="Pfam" id="PF03471">
    <property type="entry name" value="CorC_HlyC"/>
    <property type="match status" value="1"/>
</dbReference>
<dbReference type="PANTHER" id="PTHR43099:SF2">
    <property type="entry name" value="UPF0053 PROTEIN YRKA"/>
    <property type="match status" value="1"/>
</dbReference>
<dbReference type="InterPro" id="IPR044751">
    <property type="entry name" value="Ion_transp-like_CBS"/>
</dbReference>
<evidence type="ECO:0000256" key="1">
    <source>
        <dbReference type="ARBA" id="ARBA00004651"/>
    </source>
</evidence>
<dbReference type="CDD" id="cd04590">
    <property type="entry name" value="CBS_pair_CorC_HlyC_assoc"/>
    <property type="match status" value="1"/>
</dbReference>
<evidence type="ECO:0000313" key="16">
    <source>
        <dbReference type="Proteomes" id="UP000521676"/>
    </source>
</evidence>
<evidence type="ECO:0000256" key="2">
    <source>
        <dbReference type="ARBA" id="ARBA00006337"/>
    </source>
</evidence>
<dbReference type="SUPFAM" id="SSF56176">
    <property type="entry name" value="FAD-binding/transporter-associated domain-like"/>
    <property type="match status" value="1"/>
</dbReference>
<sequence>MDTSLLEYLAILVLVLLNAFFAASEIALVTVRKSRVKQLADEGNGSARSILRLTDNTGRFLSTIQIGVTLAGFFASAFGAVSLTKIFESWFKAVPLDFVRAAASTLAFILVTVLIAFISLIFGELVPKTLAVESSEKVALFVAHPIEFISKVANPLVAMLTGITNFFVRLLGGRRKANMPSVSQEEIVSMVETGQEEGVLEKQESDIINRVFEFTDRQVREIMIPRMDVLMLDVAVTIHSAAHEIVNSGYSRYPVHKSGNREHIIGVAYAKDILKHLIENQPNEPVSHILRKPYFIPESKRVGDLLAELQKSRTQMAIVIDEYGGLAGIVTLEDCIEEIVGDIQDEYDMEESRIKSEGDGRFLVDGATTLNELNEALDLQVEEEEVETISGLVLKHLGRIAASGDVISLSQVRPMPDPDPDSDEITFVNVTITITVEKMEGVRIRQVVLLLQETPHAEE</sequence>
<keyword evidence="7 9" id="KW-0129">CBS domain</keyword>
<dbReference type="Gene3D" id="3.10.580.10">
    <property type="entry name" value="CBS-domain"/>
    <property type="match status" value="1"/>
</dbReference>
<evidence type="ECO:0000256" key="9">
    <source>
        <dbReference type="PROSITE-ProRule" id="PRU00703"/>
    </source>
</evidence>
<evidence type="ECO:0000256" key="5">
    <source>
        <dbReference type="ARBA" id="ARBA00022737"/>
    </source>
</evidence>
<dbReference type="InterPro" id="IPR002550">
    <property type="entry name" value="CNNM"/>
</dbReference>
<evidence type="ECO:0000256" key="10">
    <source>
        <dbReference type="PROSITE-ProRule" id="PRU01193"/>
    </source>
</evidence>
<name>A0A8T7M1L9_9CHLR</name>
<dbReference type="EMBL" id="JACATZ010000001">
    <property type="protein sequence ID" value="NWJ46049.1"/>
    <property type="molecule type" value="Genomic_DNA"/>
</dbReference>
<comment type="subcellular location">
    <subcellularLocation>
        <location evidence="1">Cell membrane</location>
        <topology evidence="1">Multi-pass membrane protein</topology>
    </subcellularLocation>
</comment>
<feature type="domain" description="CBS" evidence="12">
    <location>
        <begin position="223"/>
        <end position="286"/>
    </location>
</feature>
<dbReference type="Proteomes" id="UP000521676">
    <property type="component" value="Unassembled WGS sequence"/>
</dbReference>
<dbReference type="InterPro" id="IPR000644">
    <property type="entry name" value="CBS_dom"/>
</dbReference>
<dbReference type="InterPro" id="IPR036318">
    <property type="entry name" value="FAD-bd_PCMH-like_sf"/>
</dbReference>
<evidence type="ECO:0000259" key="12">
    <source>
        <dbReference type="PROSITE" id="PS51371"/>
    </source>
</evidence>
<dbReference type="SUPFAM" id="SSF54631">
    <property type="entry name" value="CBS-domain pair"/>
    <property type="match status" value="1"/>
</dbReference>
<dbReference type="Proteomes" id="UP001431572">
    <property type="component" value="Chromosome 1"/>
</dbReference>
<dbReference type="InterPro" id="IPR016169">
    <property type="entry name" value="FAD-bd_PCMH_sub2"/>
</dbReference>
<dbReference type="PROSITE" id="PS51371">
    <property type="entry name" value="CBS"/>
    <property type="match status" value="2"/>
</dbReference>
<dbReference type="PANTHER" id="PTHR43099">
    <property type="entry name" value="UPF0053 PROTEIN YRKA"/>
    <property type="match status" value="1"/>
</dbReference>
<protein>
    <submittedName>
        <fullName evidence="15">Hemolysin family protein</fullName>
    </submittedName>
    <submittedName>
        <fullName evidence="14">HlyC/CorC family transporter</fullName>
    </submittedName>
</protein>
<evidence type="ECO:0000313" key="17">
    <source>
        <dbReference type="Proteomes" id="UP001431572"/>
    </source>
</evidence>
<dbReference type="InterPro" id="IPR005170">
    <property type="entry name" value="Transptr-assoc_dom"/>
</dbReference>
<evidence type="ECO:0000313" key="15">
    <source>
        <dbReference type="EMBL" id="WJW67909.1"/>
    </source>
</evidence>
<dbReference type="PROSITE" id="PS51846">
    <property type="entry name" value="CNNM"/>
    <property type="match status" value="1"/>
</dbReference>
<comment type="similarity">
    <text evidence="2">Belongs to the UPF0053 family.</text>
</comment>
<dbReference type="Pfam" id="PF01595">
    <property type="entry name" value="CNNM"/>
    <property type="match status" value="1"/>
</dbReference>
<keyword evidence="3" id="KW-1003">Cell membrane</keyword>
<reference evidence="15" key="2">
    <citation type="journal article" date="2024" name="Nature">
        <title>Anoxygenic phototroph of the Chloroflexota uses a type I reaction centre.</title>
        <authorList>
            <person name="Tsuji J.M."/>
            <person name="Shaw N.A."/>
            <person name="Nagashima S."/>
            <person name="Venkiteswaran J.J."/>
            <person name="Schiff S.L."/>
            <person name="Watanabe T."/>
            <person name="Fukui M."/>
            <person name="Hanada S."/>
            <person name="Tank M."/>
            <person name="Neufeld J.D."/>
        </authorList>
    </citation>
    <scope>NUCLEOTIDE SEQUENCE</scope>
    <source>
        <strain evidence="15">L227-S17</strain>
    </source>
</reference>
<organism evidence="14 16">
    <name type="scientific">Candidatus Chlorohelix allophototropha</name>
    <dbReference type="NCBI Taxonomy" id="3003348"/>
    <lineage>
        <taxon>Bacteria</taxon>
        <taxon>Bacillati</taxon>
        <taxon>Chloroflexota</taxon>
        <taxon>Chloroflexia</taxon>
        <taxon>Candidatus Chloroheliales</taxon>
        <taxon>Candidatus Chloroheliaceae</taxon>
        <taxon>Candidatus Chlorohelix</taxon>
    </lineage>
</organism>
<feature type="transmembrane region" description="Helical" evidence="11">
    <location>
        <begin position="6"/>
        <end position="29"/>
    </location>
</feature>
<keyword evidence="17" id="KW-1185">Reference proteome</keyword>
<dbReference type="GO" id="GO:0005886">
    <property type="term" value="C:plasma membrane"/>
    <property type="evidence" value="ECO:0007669"/>
    <property type="project" value="UniProtKB-SubCell"/>
</dbReference>
<evidence type="ECO:0000259" key="13">
    <source>
        <dbReference type="PROSITE" id="PS51846"/>
    </source>
</evidence>
<feature type="transmembrane region" description="Helical" evidence="11">
    <location>
        <begin position="101"/>
        <end position="122"/>
    </location>
</feature>
<evidence type="ECO:0000256" key="7">
    <source>
        <dbReference type="ARBA" id="ARBA00023122"/>
    </source>
</evidence>
<keyword evidence="8 10" id="KW-0472">Membrane</keyword>
<accession>A0A8T7M1L9</accession>
<feature type="domain" description="CNNM transmembrane" evidence="13">
    <location>
        <begin position="1"/>
        <end position="204"/>
    </location>
</feature>
<keyword evidence="6 10" id="KW-1133">Transmembrane helix</keyword>
<dbReference type="InterPro" id="IPR046342">
    <property type="entry name" value="CBS_dom_sf"/>
</dbReference>
<dbReference type="FunFam" id="3.10.580.10:FF:000002">
    <property type="entry name" value="Magnesium/cobalt efflux protein CorC"/>
    <property type="match status" value="1"/>
</dbReference>
<evidence type="ECO:0000256" key="3">
    <source>
        <dbReference type="ARBA" id="ARBA00022475"/>
    </source>
</evidence>
<evidence type="ECO:0000256" key="4">
    <source>
        <dbReference type="ARBA" id="ARBA00022692"/>
    </source>
</evidence>
<evidence type="ECO:0000256" key="6">
    <source>
        <dbReference type="ARBA" id="ARBA00022989"/>
    </source>
</evidence>
<gene>
    <name evidence="14" type="ORF">HXX08_09245</name>
    <name evidence="15" type="ORF">OZ401_001193</name>
</gene>
<proteinExistence type="inferred from homology"/>
<feature type="domain" description="CBS" evidence="12">
    <location>
        <begin position="289"/>
        <end position="346"/>
    </location>
</feature>
<evidence type="ECO:0000256" key="11">
    <source>
        <dbReference type="SAM" id="Phobius"/>
    </source>
</evidence>
<dbReference type="Pfam" id="PF00571">
    <property type="entry name" value="CBS"/>
    <property type="match status" value="2"/>
</dbReference>
<keyword evidence="4 10" id="KW-0812">Transmembrane</keyword>
<dbReference type="EMBL" id="CP128399">
    <property type="protein sequence ID" value="WJW67909.1"/>
    <property type="molecule type" value="Genomic_DNA"/>
</dbReference>
<reference evidence="14 16" key="1">
    <citation type="submission" date="2020-06" db="EMBL/GenBank/DDBJ databases">
        <title>Anoxygenic phototrophic Chloroflexota member uses a Type I reaction center.</title>
        <authorList>
            <person name="Tsuji J.M."/>
            <person name="Shaw N.A."/>
            <person name="Nagashima S."/>
            <person name="Venkiteswaran J."/>
            <person name="Schiff S.L."/>
            <person name="Hanada S."/>
            <person name="Tank M."/>
            <person name="Neufeld J.D."/>
        </authorList>
    </citation>
    <scope>NUCLEOTIDE SEQUENCE [LARGE SCALE GENOMIC DNA]</scope>
    <source>
        <strain evidence="14">L227-S17</strain>
    </source>
</reference>
<dbReference type="AlphaFoldDB" id="A0A8T7M1L9"/>
<dbReference type="SMART" id="SM01091">
    <property type="entry name" value="CorC_HlyC"/>
    <property type="match status" value="1"/>
</dbReference>